<dbReference type="AlphaFoldDB" id="A0A5E4G625"/>
<sequence>MARQGLDGTVSHSSIVLLQERFRQLQRAKEMREQRELLRQMLSGSERINVPATHYEPTGLFVQSGGSGGLTDPHYKPPPQGLMYHKPNLQSKHDNFLQVSDDESQVLGNICSSSVSVMNRTNNFDDSDVDTSLHL</sequence>
<evidence type="ECO:0000313" key="2">
    <source>
        <dbReference type="EMBL" id="VVA35265.1"/>
    </source>
</evidence>
<name>A0A5E4G625_PRUDU</name>
<protein>
    <submittedName>
        <fullName evidence="2">PREDICTED: AT4G16447</fullName>
    </submittedName>
</protein>
<reference evidence="3" key="1">
    <citation type="journal article" date="2020" name="Plant J.">
        <title>Transposons played a major role in the diversification between the closely related almond and peach genomes: results from the almond genome sequence.</title>
        <authorList>
            <person name="Alioto T."/>
            <person name="Alexiou K.G."/>
            <person name="Bardil A."/>
            <person name="Barteri F."/>
            <person name="Castanera R."/>
            <person name="Cruz F."/>
            <person name="Dhingra A."/>
            <person name="Duval H."/>
            <person name="Fernandez I Marti A."/>
            <person name="Frias L."/>
            <person name="Galan B."/>
            <person name="Garcia J.L."/>
            <person name="Howad W."/>
            <person name="Gomez-Garrido J."/>
            <person name="Gut M."/>
            <person name="Julca I."/>
            <person name="Morata J."/>
            <person name="Puigdomenech P."/>
            <person name="Ribeca P."/>
            <person name="Rubio Cabetas M.J."/>
            <person name="Vlasova A."/>
            <person name="Wirthensohn M."/>
            <person name="Garcia-Mas J."/>
            <person name="Gabaldon T."/>
            <person name="Casacuberta J.M."/>
            <person name="Arus P."/>
        </authorList>
    </citation>
    <scope>NUCLEOTIDE SEQUENCE [LARGE SCALE GENOMIC DNA]</scope>
    <source>
        <strain evidence="3">cv. Texas</strain>
    </source>
</reference>
<dbReference type="PANTHER" id="PTHR34570:SF12">
    <property type="entry name" value="EXPRESSED PROTEIN"/>
    <property type="match status" value="1"/>
</dbReference>
<dbReference type="EMBL" id="CABIKO010000378">
    <property type="protein sequence ID" value="VVA35265.1"/>
    <property type="molecule type" value="Genomic_DNA"/>
</dbReference>
<dbReference type="OMA" id="INEPPNW"/>
<evidence type="ECO:0000313" key="3">
    <source>
        <dbReference type="Proteomes" id="UP000327085"/>
    </source>
</evidence>
<dbReference type="Gramene" id="VVA35265">
    <property type="protein sequence ID" value="VVA35265"/>
    <property type="gene ID" value="Prudul26B026956"/>
</dbReference>
<dbReference type="FunCoup" id="A0A5E4G625">
    <property type="interactions" value="110"/>
</dbReference>
<evidence type="ECO:0000256" key="1">
    <source>
        <dbReference type="SAM" id="MobiDB-lite"/>
    </source>
</evidence>
<dbReference type="Proteomes" id="UP000327085">
    <property type="component" value="Chromosome 4"/>
</dbReference>
<gene>
    <name evidence="2" type="ORF">ALMOND_2B026956</name>
</gene>
<accession>A0A5E4G625</accession>
<dbReference type="InParanoid" id="A0A5E4G625"/>
<dbReference type="PANTHER" id="PTHR34570">
    <property type="entry name" value="OS03G0593100 PROTEIN"/>
    <property type="match status" value="1"/>
</dbReference>
<feature type="region of interest" description="Disordered" evidence="1">
    <location>
        <begin position="59"/>
        <end position="79"/>
    </location>
</feature>
<proteinExistence type="predicted"/>
<organism evidence="2 3">
    <name type="scientific">Prunus dulcis</name>
    <name type="common">Almond</name>
    <name type="synonym">Amygdalus dulcis</name>
    <dbReference type="NCBI Taxonomy" id="3755"/>
    <lineage>
        <taxon>Eukaryota</taxon>
        <taxon>Viridiplantae</taxon>
        <taxon>Streptophyta</taxon>
        <taxon>Embryophyta</taxon>
        <taxon>Tracheophyta</taxon>
        <taxon>Spermatophyta</taxon>
        <taxon>Magnoliopsida</taxon>
        <taxon>eudicotyledons</taxon>
        <taxon>Gunneridae</taxon>
        <taxon>Pentapetalae</taxon>
        <taxon>rosids</taxon>
        <taxon>fabids</taxon>
        <taxon>Rosales</taxon>
        <taxon>Rosaceae</taxon>
        <taxon>Amygdaloideae</taxon>
        <taxon>Amygdaleae</taxon>
        <taxon>Prunus</taxon>
    </lineage>
</organism>